<dbReference type="InterPro" id="IPR014710">
    <property type="entry name" value="RmlC-like_jellyroll"/>
</dbReference>
<dbReference type="AlphaFoldDB" id="A0A4Q8AR99"/>
<comment type="caution">
    <text evidence="2">The sequence shown here is derived from an EMBL/GenBank/DDBJ whole genome shotgun (WGS) entry which is preliminary data.</text>
</comment>
<dbReference type="InterPro" id="IPR011051">
    <property type="entry name" value="RmlC_Cupin_sf"/>
</dbReference>
<gene>
    <name evidence="2" type="ORF">EV379_2931</name>
</gene>
<dbReference type="PANTHER" id="PTHR40943">
    <property type="entry name" value="CYTOPLASMIC PROTEIN-RELATED"/>
    <property type="match status" value="1"/>
</dbReference>
<dbReference type="Pfam" id="PF05899">
    <property type="entry name" value="Cupin_3"/>
    <property type="match status" value="1"/>
</dbReference>
<dbReference type="Gene3D" id="2.60.120.10">
    <property type="entry name" value="Jelly Rolls"/>
    <property type="match status" value="1"/>
</dbReference>
<accession>A0A4Q8AR99</accession>
<dbReference type="EMBL" id="SHLC01000001">
    <property type="protein sequence ID" value="RZU66569.1"/>
    <property type="molecule type" value="Genomic_DNA"/>
</dbReference>
<dbReference type="PANTHER" id="PTHR40943:SF1">
    <property type="entry name" value="CYTOPLASMIC PROTEIN"/>
    <property type="match status" value="1"/>
</dbReference>
<evidence type="ECO:0000313" key="2">
    <source>
        <dbReference type="EMBL" id="RZU66569.1"/>
    </source>
</evidence>
<dbReference type="OrthoDB" id="9799053at2"/>
<evidence type="ECO:0000313" key="3">
    <source>
        <dbReference type="Proteomes" id="UP000291483"/>
    </source>
</evidence>
<reference evidence="2 3" key="1">
    <citation type="submission" date="2019-02" db="EMBL/GenBank/DDBJ databases">
        <title>Sequencing the genomes of 1000 actinobacteria strains.</title>
        <authorList>
            <person name="Klenk H.-P."/>
        </authorList>
    </citation>
    <scope>NUCLEOTIDE SEQUENCE [LARGE SCALE GENOMIC DNA]</scope>
    <source>
        <strain evidence="2 3">DSM 18319</strain>
    </source>
</reference>
<sequence length="117" mass="12129">MSILVPGIVTAAASITLSHEAVPPEQLVAGSPSTGTVELGGFGDAEIGVWEMTVGAMSDVEVDEVFVVIAGRATVELEPGDDDGETIELFPGAVVRLAAGTRTVWTVTETLRKVYIS</sequence>
<name>A0A4Q8AR99_9MICO</name>
<protein>
    <recommendedName>
        <fullName evidence="1">(S)-ureidoglycine aminohydrolase cupin domain-containing protein</fullName>
    </recommendedName>
</protein>
<feature type="domain" description="(S)-ureidoglycine aminohydrolase cupin" evidence="1">
    <location>
        <begin position="45"/>
        <end position="115"/>
    </location>
</feature>
<dbReference type="Proteomes" id="UP000291483">
    <property type="component" value="Unassembled WGS sequence"/>
</dbReference>
<proteinExistence type="predicted"/>
<evidence type="ECO:0000259" key="1">
    <source>
        <dbReference type="Pfam" id="PF05899"/>
    </source>
</evidence>
<keyword evidence="3" id="KW-1185">Reference proteome</keyword>
<dbReference type="RefSeq" id="WP_130506750.1">
    <property type="nucleotide sequence ID" value="NZ_SHLC01000001.1"/>
</dbReference>
<dbReference type="SUPFAM" id="SSF51182">
    <property type="entry name" value="RmlC-like cupins"/>
    <property type="match status" value="1"/>
</dbReference>
<organism evidence="2 3">
    <name type="scientific">Microterricola gilva</name>
    <dbReference type="NCBI Taxonomy" id="393267"/>
    <lineage>
        <taxon>Bacteria</taxon>
        <taxon>Bacillati</taxon>
        <taxon>Actinomycetota</taxon>
        <taxon>Actinomycetes</taxon>
        <taxon>Micrococcales</taxon>
        <taxon>Microbacteriaceae</taxon>
        <taxon>Microterricola</taxon>
    </lineage>
</organism>
<dbReference type="InterPro" id="IPR008579">
    <property type="entry name" value="UGlyAH_Cupin_dom"/>
</dbReference>